<dbReference type="AlphaFoldDB" id="A0A0N4Z9B5"/>
<evidence type="ECO:0000256" key="2">
    <source>
        <dbReference type="ARBA" id="ARBA00005993"/>
    </source>
</evidence>
<evidence type="ECO:0000256" key="5">
    <source>
        <dbReference type="ARBA" id="ARBA00022833"/>
    </source>
</evidence>
<accession>A0A0N4Z9B5</accession>
<dbReference type="InterPro" id="IPR050234">
    <property type="entry name" value="Nuclear_hormone_rcpt_NR1"/>
</dbReference>
<name>A0A0N4Z9B5_PARTI</name>
<sequence length="703" mass="77747">MDAFQLMTSILSQNLNNQNGIPNSFRISPLTTVNCIFPATAAAAEAAGLHAASFKDTNVASTSNLPNEEAKTNSYGSMTNILAMHNNGPINIPSAFKPISMNGSLNNIVRNEFSESFFINAFTNLINPTDSPSSESSSSNDTSTTSSSPDSTLAKTTFLCQVCSDKASGFHYGVFACEGCKGFFRRSIQQKIQYRPCSKSQQCAIVRNNRNRCQYCRLQKCIAVGMSRDAVRFGRVPKKEKVKMVEEMQKASVRSHLDSLSVELEDDQALISGIEMGFKELRRAVQVTLSVSINQRINELTGGISWHTATLDTSQFNSLIEYVYTFSKSVKGFHLLFPKDQVQLLGKSIYQIFLIQLSILHPEEYLHSMTATPLTNPLTNYIFLHNYLPSDQSSLLKDSVMEFIQRFRMMNLNEKQIAIFTALIMCQPENGVTTTTQWQQASMVKMLQEKLWVALQKSLVPPNPDPMFSLTNQLLVQSLLASFNDLRTLANSHIDKFSRIPVTSKMQQTQSLLTSLSAQIPYFPSISASTMTSLIVQPNSNTMPNITLPSPSLSSSSIQSNNTITKNNNTASSISAAPSGNSLADDMPCLRKALEKPSTISINNPTIQEAKCQGNCIKNGDNNDSNPSTHFKERYRTISSLLESPSVLKNGNLQIDRANSITEVINSVANNNGNNESRHDFKNNISIEMDDQPLDLCIRKGNN</sequence>
<feature type="region of interest" description="Disordered" evidence="11">
    <location>
        <begin position="549"/>
        <end position="579"/>
    </location>
</feature>
<evidence type="ECO:0000256" key="4">
    <source>
        <dbReference type="ARBA" id="ARBA00022771"/>
    </source>
</evidence>
<feature type="domain" description="NR LBD" evidence="13">
    <location>
        <begin position="273"/>
        <end position="519"/>
    </location>
</feature>
<evidence type="ECO:0000259" key="12">
    <source>
        <dbReference type="PROSITE" id="PS51030"/>
    </source>
</evidence>
<dbReference type="InterPro" id="IPR000536">
    <property type="entry name" value="Nucl_hrmn_rcpt_lig-bd"/>
</dbReference>
<feature type="region of interest" description="Disordered" evidence="11">
    <location>
        <begin position="129"/>
        <end position="151"/>
    </location>
</feature>
<comment type="similarity">
    <text evidence="2">Belongs to the nuclear hormone receptor family.</text>
</comment>
<keyword evidence="5" id="KW-0862">Zinc</keyword>
<feature type="domain" description="Nuclear receptor" evidence="12">
    <location>
        <begin position="157"/>
        <end position="233"/>
    </location>
</feature>
<keyword evidence="7" id="KW-0238">DNA-binding</keyword>
<dbReference type="PROSITE" id="PS51843">
    <property type="entry name" value="NR_LBD"/>
    <property type="match status" value="1"/>
</dbReference>
<protein>
    <submittedName>
        <fullName evidence="15">Nuclear receptor</fullName>
    </submittedName>
</protein>
<evidence type="ECO:0000256" key="7">
    <source>
        <dbReference type="ARBA" id="ARBA00023125"/>
    </source>
</evidence>
<dbReference type="Gene3D" id="1.10.565.10">
    <property type="entry name" value="Retinoid X Receptor"/>
    <property type="match status" value="1"/>
</dbReference>
<evidence type="ECO:0000256" key="3">
    <source>
        <dbReference type="ARBA" id="ARBA00022723"/>
    </source>
</evidence>
<dbReference type="Proteomes" id="UP000038045">
    <property type="component" value="Unplaced"/>
</dbReference>
<keyword evidence="3" id="KW-0479">Metal-binding</keyword>
<dbReference type="SMART" id="SM00399">
    <property type="entry name" value="ZnF_C4"/>
    <property type="match status" value="1"/>
</dbReference>
<dbReference type="FunFam" id="3.30.50.10:FF:000013">
    <property type="entry name" value="Nuclear receptor subfamily 1 group D member 2"/>
    <property type="match status" value="1"/>
</dbReference>
<dbReference type="PRINTS" id="PR00398">
    <property type="entry name" value="STRDHORMONER"/>
</dbReference>
<evidence type="ECO:0000313" key="14">
    <source>
        <dbReference type="Proteomes" id="UP000038045"/>
    </source>
</evidence>
<dbReference type="Gene3D" id="3.30.50.10">
    <property type="entry name" value="Erythroid Transcription Factor GATA-1, subunit A"/>
    <property type="match status" value="1"/>
</dbReference>
<keyword evidence="8" id="KW-0804">Transcription</keyword>
<keyword evidence="14" id="KW-1185">Reference proteome</keyword>
<dbReference type="PROSITE" id="PS00031">
    <property type="entry name" value="NUCLEAR_REC_DBD_1"/>
    <property type="match status" value="1"/>
</dbReference>
<proteinExistence type="inferred from homology"/>
<reference evidence="15" key="1">
    <citation type="submission" date="2017-02" db="UniProtKB">
        <authorList>
            <consortium name="WormBaseParasite"/>
        </authorList>
    </citation>
    <scope>IDENTIFICATION</scope>
</reference>
<dbReference type="GO" id="GO:0005737">
    <property type="term" value="C:cytoplasm"/>
    <property type="evidence" value="ECO:0007669"/>
    <property type="project" value="UniProtKB-SubCell"/>
</dbReference>
<dbReference type="GO" id="GO:0000978">
    <property type="term" value="F:RNA polymerase II cis-regulatory region sequence-specific DNA binding"/>
    <property type="evidence" value="ECO:0007669"/>
    <property type="project" value="TreeGrafter"/>
</dbReference>
<dbReference type="InterPro" id="IPR001723">
    <property type="entry name" value="Nuclear_hrmn_rcpt"/>
</dbReference>
<comment type="subcellular location">
    <subcellularLocation>
        <location evidence="1">Cytoplasm</location>
    </subcellularLocation>
</comment>
<evidence type="ECO:0000256" key="6">
    <source>
        <dbReference type="ARBA" id="ARBA00023015"/>
    </source>
</evidence>
<dbReference type="PROSITE" id="PS51030">
    <property type="entry name" value="NUCLEAR_REC_DBD_2"/>
    <property type="match status" value="1"/>
</dbReference>
<evidence type="ECO:0000259" key="13">
    <source>
        <dbReference type="PROSITE" id="PS51843"/>
    </source>
</evidence>
<dbReference type="SUPFAM" id="SSF57716">
    <property type="entry name" value="Glucocorticoid receptor-like (DNA-binding domain)"/>
    <property type="match status" value="1"/>
</dbReference>
<dbReference type="GO" id="GO:0045944">
    <property type="term" value="P:positive regulation of transcription by RNA polymerase II"/>
    <property type="evidence" value="ECO:0007669"/>
    <property type="project" value="TreeGrafter"/>
</dbReference>
<dbReference type="PRINTS" id="PR00047">
    <property type="entry name" value="STROIDFINGER"/>
</dbReference>
<dbReference type="GO" id="GO:0000122">
    <property type="term" value="P:negative regulation of transcription by RNA polymerase II"/>
    <property type="evidence" value="ECO:0007669"/>
    <property type="project" value="TreeGrafter"/>
</dbReference>
<evidence type="ECO:0000313" key="15">
    <source>
        <dbReference type="WBParaSite" id="PTRK_0000390600.1"/>
    </source>
</evidence>
<dbReference type="Pfam" id="PF00105">
    <property type="entry name" value="zf-C4"/>
    <property type="match status" value="1"/>
</dbReference>
<dbReference type="GO" id="GO:0009755">
    <property type="term" value="P:hormone-mediated signaling pathway"/>
    <property type="evidence" value="ECO:0007669"/>
    <property type="project" value="TreeGrafter"/>
</dbReference>
<dbReference type="STRING" id="131310.A0A0N4Z9B5"/>
<keyword evidence="10" id="KW-0539">Nucleus</keyword>
<dbReference type="InterPro" id="IPR013088">
    <property type="entry name" value="Znf_NHR/GATA"/>
</dbReference>
<keyword evidence="6" id="KW-0805">Transcription regulation</keyword>
<evidence type="ECO:0000256" key="8">
    <source>
        <dbReference type="ARBA" id="ARBA00023163"/>
    </source>
</evidence>
<evidence type="ECO:0000256" key="10">
    <source>
        <dbReference type="ARBA" id="ARBA00023242"/>
    </source>
</evidence>
<dbReference type="GO" id="GO:0030154">
    <property type="term" value="P:cell differentiation"/>
    <property type="evidence" value="ECO:0007669"/>
    <property type="project" value="TreeGrafter"/>
</dbReference>
<evidence type="ECO:0000256" key="1">
    <source>
        <dbReference type="ARBA" id="ARBA00004496"/>
    </source>
</evidence>
<dbReference type="InterPro" id="IPR001628">
    <property type="entry name" value="Znf_hrmn_rcpt"/>
</dbReference>
<dbReference type="SUPFAM" id="SSF48508">
    <property type="entry name" value="Nuclear receptor ligand-binding domain"/>
    <property type="match status" value="1"/>
</dbReference>
<dbReference type="InterPro" id="IPR035500">
    <property type="entry name" value="NHR-like_dom_sf"/>
</dbReference>
<dbReference type="GO" id="GO:0008270">
    <property type="term" value="F:zinc ion binding"/>
    <property type="evidence" value="ECO:0007669"/>
    <property type="project" value="UniProtKB-KW"/>
</dbReference>
<dbReference type="PANTHER" id="PTHR24082:SF473">
    <property type="entry name" value="ECDYSONE-INDUCED PROTEIN 75B, ISOFORM B"/>
    <property type="match status" value="1"/>
</dbReference>
<dbReference type="CDD" id="cd07166">
    <property type="entry name" value="NR_DBD_REV_ERB"/>
    <property type="match status" value="1"/>
</dbReference>
<evidence type="ECO:0000256" key="9">
    <source>
        <dbReference type="ARBA" id="ARBA00023170"/>
    </source>
</evidence>
<evidence type="ECO:0000256" key="11">
    <source>
        <dbReference type="SAM" id="MobiDB-lite"/>
    </source>
</evidence>
<dbReference type="PANTHER" id="PTHR24082">
    <property type="entry name" value="NUCLEAR HORMONE RECEPTOR"/>
    <property type="match status" value="1"/>
</dbReference>
<keyword evidence="4" id="KW-0863">Zinc-finger</keyword>
<keyword evidence="9" id="KW-0675">Receptor</keyword>
<organism evidence="14 15">
    <name type="scientific">Parastrongyloides trichosuri</name>
    <name type="common">Possum-specific nematode worm</name>
    <dbReference type="NCBI Taxonomy" id="131310"/>
    <lineage>
        <taxon>Eukaryota</taxon>
        <taxon>Metazoa</taxon>
        <taxon>Ecdysozoa</taxon>
        <taxon>Nematoda</taxon>
        <taxon>Chromadorea</taxon>
        <taxon>Rhabditida</taxon>
        <taxon>Tylenchina</taxon>
        <taxon>Panagrolaimomorpha</taxon>
        <taxon>Strongyloidoidea</taxon>
        <taxon>Strongyloididae</taxon>
        <taxon>Parastrongyloides</taxon>
    </lineage>
</organism>
<dbReference type="GO" id="GO:0004879">
    <property type="term" value="F:nuclear receptor activity"/>
    <property type="evidence" value="ECO:0007669"/>
    <property type="project" value="TreeGrafter"/>
</dbReference>
<dbReference type="WBParaSite" id="PTRK_0000390600.1">
    <property type="protein sequence ID" value="PTRK_0000390600.1"/>
    <property type="gene ID" value="PTRK_0000390600"/>
</dbReference>